<feature type="transmembrane region" description="Helical" evidence="10">
    <location>
        <begin position="358"/>
        <end position="382"/>
    </location>
</feature>
<dbReference type="InterPro" id="IPR014743">
    <property type="entry name" value="Cl-channel_core"/>
</dbReference>
<dbReference type="PANTHER" id="PTHR43427:SF6">
    <property type="entry name" value="CHLORIDE CHANNEL PROTEIN CLC-E"/>
    <property type="match status" value="1"/>
</dbReference>
<keyword evidence="6 10" id="KW-0472">Membrane</keyword>
<feature type="transmembrane region" description="Helical" evidence="10">
    <location>
        <begin position="155"/>
        <end position="179"/>
    </location>
</feature>
<feature type="transmembrane region" description="Helical" evidence="10">
    <location>
        <begin position="191"/>
        <end position="216"/>
    </location>
</feature>
<dbReference type="GO" id="GO:0005254">
    <property type="term" value="F:chloride channel activity"/>
    <property type="evidence" value="ECO:0007669"/>
    <property type="project" value="UniProtKB-KW"/>
</dbReference>
<dbReference type="InterPro" id="IPR050368">
    <property type="entry name" value="ClC-type_chloride_channel"/>
</dbReference>
<dbReference type="CDD" id="cd01034">
    <property type="entry name" value="EriC_like"/>
    <property type="match status" value="1"/>
</dbReference>
<dbReference type="AlphaFoldDB" id="A0A1J5SRP1"/>
<dbReference type="SUPFAM" id="SSF81340">
    <property type="entry name" value="Clc chloride channel"/>
    <property type="match status" value="1"/>
</dbReference>
<keyword evidence="7" id="KW-0869">Chloride channel</keyword>
<reference evidence="11" key="1">
    <citation type="submission" date="2016-10" db="EMBL/GenBank/DDBJ databases">
        <title>Sequence of Gallionella enrichment culture.</title>
        <authorList>
            <person name="Poehlein A."/>
            <person name="Muehling M."/>
            <person name="Daniel R."/>
        </authorList>
    </citation>
    <scope>NUCLEOTIDE SEQUENCE</scope>
</reference>
<keyword evidence="4 10" id="KW-1133">Transmembrane helix</keyword>
<keyword evidence="8" id="KW-0868">Chloride</keyword>
<gene>
    <name evidence="11" type="primary">clcA_2</name>
    <name evidence="11" type="ORF">GALL_73560</name>
</gene>
<evidence type="ECO:0000256" key="5">
    <source>
        <dbReference type="ARBA" id="ARBA00023065"/>
    </source>
</evidence>
<evidence type="ECO:0000256" key="7">
    <source>
        <dbReference type="ARBA" id="ARBA00023173"/>
    </source>
</evidence>
<name>A0A1J5SRP1_9ZZZZ</name>
<feature type="transmembrane region" description="Helical" evidence="10">
    <location>
        <begin position="320"/>
        <end position="346"/>
    </location>
</feature>
<dbReference type="PANTHER" id="PTHR43427">
    <property type="entry name" value="CHLORIDE CHANNEL PROTEIN CLC-E"/>
    <property type="match status" value="1"/>
</dbReference>
<dbReference type="EMBL" id="MLJW01000021">
    <property type="protein sequence ID" value="OIR11178.1"/>
    <property type="molecule type" value="Genomic_DNA"/>
</dbReference>
<feature type="transmembrane region" description="Helical" evidence="10">
    <location>
        <begin position="394"/>
        <end position="417"/>
    </location>
</feature>
<dbReference type="Gene3D" id="1.10.3080.10">
    <property type="entry name" value="Clc chloride channel"/>
    <property type="match status" value="1"/>
</dbReference>
<keyword evidence="2" id="KW-0813">Transport</keyword>
<evidence type="ECO:0000256" key="1">
    <source>
        <dbReference type="ARBA" id="ARBA00004141"/>
    </source>
</evidence>
<keyword evidence="9" id="KW-0407">Ion channel</keyword>
<feature type="transmembrane region" description="Helical" evidence="10">
    <location>
        <begin position="48"/>
        <end position="69"/>
    </location>
</feature>
<evidence type="ECO:0000256" key="2">
    <source>
        <dbReference type="ARBA" id="ARBA00022448"/>
    </source>
</evidence>
<evidence type="ECO:0000256" key="8">
    <source>
        <dbReference type="ARBA" id="ARBA00023214"/>
    </source>
</evidence>
<feature type="transmembrane region" description="Helical" evidence="10">
    <location>
        <begin position="228"/>
        <end position="250"/>
    </location>
</feature>
<protein>
    <submittedName>
        <fullName evidence="11">H(+)/Cl(-) exchange transporter ClcA</fullName>
    </submittedName>
</protein>
<comment type="caution">
    <text evidence="11">The sequence shown here is derived from an EMBL/GenBank/DDBJ whole genome shotgun (WGS) entry which is preliminary data.</text>
</comment>
<organism evidence="11">
    <name type="scientific">mine drainage metagenome</name>
    <dbReference type="NCBI Taxonomy" id="410659"/>
    <lineage>
        <taxon>unclassified sequences</taxon>
        <taxon>metagenomes</taxon>
        <taxon>ecological metagenomes</taxon>
    </lineage>
</organism>
<evidence type="ECO:0000256" key="9">
    <source>
        <dbReference type="ARBA" id="ARBA00023303"/>
    </source>
</evidence>
<evidence type="ECO:0000313" key="11">
    <source>
        <dbReference type="EMBL" id="OIR11178.1"/>
    </source>
</evidence>
<evidence type="ECO:0000256" key="6">
    <source>
        <dbReference type="ARBA" id="ARBA00023136"/>
    </source>
</evidence>
<dbReference type="GO" id="GO:0034707">
    <property type="term" value="C:chloride channel complex"/>
    <property type="evidence" value="ECO:0007669"/>
    <property type="project" value="UniProtKB-KW"/>
</dbReference>
<sequence>MFPGSDLNSFKNWKSHLVFWIGACAVGVVSILFALASNLAQTLFRKAVFISPLLPVFVTPIGFAAVVYLTRRFFPAAQGSGIPQTIAALETPSAGLRDAMLSLRVAVAKIFLTILGLLSGASVGREGPTVQIGASIMHVLGRFGHYSRNELDKGLILAGGAAGIAAAFNTPLAGIVFAIEELSRAFEQRTSGTILIAVILAGIVSLAMLGNYAYFGHTSVTLALNGEWAAVVACGLAGGLLGGAFSRLLILSSRGLPGRAGMMMQERPVVFAMLCGLLLAILGIASGSTIYGTGYDEARGILEGTRATEGFGFYKMLATLVSYLSGIPGGIFAPSLAVGSGFGASLATVMPDVPMQAVVILGMVAYFSGVVQTPITAFVIVMEMTDDHNMLLPLMAASFIAFGVSRIVCPVSLYQALAQKFLSGKVADEPARPGAP</sequence>
<feature type="transmembrane region" description="Helical" evidence="10">
    <location>
        <begin position="270"/>
        <end position="291"/>
    </location>
</feature>
<accession>A0A1J5SRP1</accession>
<dbReference type="InterPro" id="IPR001807">
    <property type="entry name" value="ClC"/>
</dbReference>
<evidence type="ECO:0000256" key="3">
    <source>
        <dbReference type="ARBA" id="ARBA00022692"/>
    </source>
</evidence>
<dbReference type="PRINTS" id="PR00762">
    <property type="entry name" value="CLCHANNEL"/>
</dbReference>
<evidence type="ECO:0000256" key="10">
    <source>
        <dbReference type="SAM" id="Phobius"/>
    </source>
</evidence>
<dbReference type="Pfam" id="PF00654">
    <property type="entry name" value="Voltage_CLC"/>
    <property type="match status" value="1"/>
</dbReference>
<keyword evidence="5" id="KW-0406">Ion transport</keyword>
<proteinExistence type="predicted"/>
<keyword evidence="3 10" id="KW-0812">Transmembrane</keyword>
<comment type="subcellular location">
    <subcellularLocation>
        <location evidence="1">Membrane</location>
        <topology evidence="1">Multi-pass membrane protein</topology>
    </subcellularLocation>
</comment>
<evidence type="ECO:0000256" key="4">
    <source>
        <dbReference type="ARBA" id="ARBA00022989"/>
    </source>
</evidence>
<feature type="transmembrane region" description="Helical" evidence="10">
    <location>
        <begin position="17"/>
        <end position="36"/>
    </location>
</feature>